<dbReference type="GO" id="GO:0003677">
    <property type="term" value="F:DNA binding"/>
    <property type="evidence" value="ECO:0007669"/>
    <property type="project" value="UniProtKB-KW"/>
</dbReference>
<dbReference type="RefSeq" id="WP_015906733.1">
    <property type="nucleotide sequence ID" value="NC_012034.1"/>
</dbReference>
<dbReference type="CDD" id="cd00093">
    <property type="entry name" value="HTH_XRE"/>
    <property type="match status" value="1"/>
</dbReference>
<evidence type="ECO:0000313" key="4">
    <source>
        <dbReference type="Proteomes" id="UP000007723"/>
    </source>
</evidence>
<evidence type="ECO:0000259" key="2">
    <source>
        <dbReference type="PROSITE" id="PS50943"/>
    </source>
</evidence>
<reference evidence="4" key="1">
    <citation type="submission" date="2009-01" db="EMBL/GenBank/DDBJ databases">
        <title>Complete sequence of chromosome of Anaerocellum thermophilum DSM 6725.</title>
        <authorList>
            <person name="Lucas S."/>
            <person name="Copeland A."/>
            <person name="Lapidus A."/>
            <person name="Glavina del Rio T."/>
            <person name="Tice H."/>
            <person name="Bruce D."/>
            <person name="Goodwin L."/>
            <person name="Pitluck S."/>
            <person name="Sims D."/>
            <person name="Meincke L."/>
            <person name="Brettin T."/>
            <person name="Detter J.C."/>
            <person name="Han C."/>
            <person name="Larimer F."/>
            <person name="Land M."/>
            <person name="Hauser L."/>
            <person name="Kyrpides N."/>
            <person name="Ovchinnikova G."/>
            <person name="Kataeva I."/>
            <person name="Adams M.W.W."/>
        </authorList>
    </citation>
    <scope>NUCLEOTIDE SEQUENCE [LARGE SCALE GENOMIC DNA]</scope>
    <source>
        <strain evidence="4">ATCC BAA-1888 / DSM 6725 / Z-1320</strain>
    </source>
</reference>
<sequence length="81" mass="9358">MSLAKVIGNNIHALMKKQNVKIKQLADLIGVTRQTMTKYLEGEVIIDSEKLFKIAEFFGKPLDYFLENKHEEMAFYSGLMF</sequence>
<accession>B9MLP6</accession>
<dbReference type="PANTHER" id="PTHR46558">
    <property type="entry name" value="TRACRIPTIONAL REGULATORY PROTEIN-RELATED-RELATED"/>
    <property type="match status" value="1"/>
</dbReference>
<dbReference type="SMART" id="SM00530">
    <property type="entry name" value="HTH_XRE"/>
    <property type="match status" value="1"/>
</dbReference>
<protein>
    <submittedName>
        <fullName evidence="3">Transcriptional regulator, XRE family</fullName>
    </submittedName>
</protein>
<evidence type="ECO:0000256" key="1">
    <source>
        <dbReference type="ARBA" id="ARBA00023125"/>
    </source>
</evidence>
<dbReference type="KEGG" id="ate:Athe_0094"/>
<dbReference type="SUPFAM" id="SSF47413">
    <property type="entry name" value="lambda repressor-like DNA-binding domains"/>
    <property type="match status" value="1"/>
</dbReference>
<name>B9MLP6_CALBD</name>
<dbReference type="PROSITE" id="PS50943">
    <property type="entry name" value="HTH_CROC1"/>
    <property type="match status" value="1"/>
</dbReference>
<dbReference type="Pfam" id="PF01381">
    <property type="entry name" value="HTH_3"/>
    <property type="match status" value="1"/>
</dbReference>
<organism evidence="3 4">
    <name type="scientific">Caldicellulosiruptor bescii (strain ATCC BAA-1888 / DSM 6725 / KCTC 15123 / Z-1320)</name>
    <name type="common">Anaerocellum thermophilum</name>
    <dbReference type="NCBI Taxonomy" id="521460"/>
    <lineage>
        <taxon>Bacteria</taxon>
        <taxon>Bacillati</taxon>
        <taxon>Bacillota</taxon>
        <taxon>Bacillota incertae sedis</taxon>
        <taxon>Caldicellulosiruptorales</taxon>
        <taxon>Caldicellulosiruptoraceae</taxon>
        <taxon>Caldicellulosiruptor</taxon>
    </lineage>
</organism>
<dbReference type="EMBL" id="CP001393">
    <property type="protein sequence ID" value="ACM59254.1"/>
    <property type="molecule type" value="Genomic_DNA"/>
</dbReference>
<evidence type="ECO:0000313" key="3">
    <source>
        <dbReference type="EMBL" id="ACM59254.1"/>
    </source>
</evidence>
<dbReference type="Proteomes" id="UP000007723">
    <property type="component" value="Chromosome"/>
</dbReference>
<feature type="domain" description="HTH cro/C1-type" evidence="2">
    <location>
        <begin position="11"/>
        <end position="65"/>
    </location>
</feature>
<dbReference type="Gene3D" id="1.10.260.40">
    <property type="entry name" value="lambda repressor-like DNA-binding domains"/>
    <property type="match status" value="1"/>
</dbReference>
<keyword evidence="1" id="KW-0238">DNA-binding</keyword>
<dbReference type="eggNOG" id="COG1476">
    <property type="taxonomic scope" value="Bacteria"/>
</dbReference>
<dbReference type="GeneID" id="69101780"/>
<proteinExistence type="predicted"/>
<gene>
    <name evidence="3" type="ordered locus">Athe_0094</name>
</gene>
<dbReference type="STRING" id="521460.Athe_0094"/>
<dbReference type="InterPro" id="IPR010982">
    <property type="entry name" value="Lambda_DNA-bd_dom_sf"/>
</dbReference>
<dbReference type="InterPro" id="IPR001387">
    <property type="entry name" value="Cro/C1-type_HTH"/>
</dbReference>
<dbReference type="HOGENOM" id="CLU_2567382_0_0_9"/>
<dbReference type="AlphaFoldDB" id="B9MLP6"/>
<dbReference type="PANTHER" id="PTHR46558:SF11">
    <property type="entry name" value="HTH-TYPE TRANSCRIPTIONAL REGULATOR XRE"/>
    <property type="match status" value="1"/>
</dbReference>